<sequence>MWQAAWTINDCKIRLDWRGATLRYATLRLGFRVQDRDGCATTSGWRQAMQRWTSPAGRKLEANTSGNIALASRFEAGRLAGAMNWRISRNIQTMHAVTCRQVTFAFTTSRFWGMRGDAAEQHVLRRCTEYCLGNWPMSNLIAWSGCRFIL</sequence>
<evidence type="ECO:0000313" key="2">
    <source>
        <dbReference type="Proteomes" id="UP001230504"/>
    </source>
</evidence>
<dbReference type="Proteomes" id="UP001230504">
    <property type="component" value="Unassembled WGS sequence"/>
</dbReference>
<dbReference type="RefSeq" id="XP_060409768.1">
    <property type="nucleotide sequence ID" value="XM_060552827.1"/>
</dbReference>
<gene>
    <name evidence="1" type="ORF">LY79DRAFT_370296</name>
</gene>
<keyword evidence="2" id="KW-1185">Reference proteome</keyword>
<comment type="caution">
    <text evidence="1">The sequence shown here is derived from an EMBL/GenBank/DDBJ whole genome shotgun (WGS) entry which is preliminary data.</text>
</comment>
<evidence type="ECO:0000313" key="1">
    <source>
        <dbReference type="EMBL" id="KAK1574229.1"/>
    </source>
</evidence>
<dbReference type="EMBL" id="JAHLJV010000078">
    <property type="protein sequence ID" value="KAK1574229.1"/>
    <property type="molecule type" value="Genomic_DNA"/>
</dbReference>
<organism evidence="1 2">
    <name type="scientific">Colletotrichum navitas</name>
    <dbReference type="NCBI Taxonomy" id="681940"/>
    <lineage>
        <taxon>Eukaryota</taxon>
        <taxon>Fungi</taxon>
        <taxon>Dikarya</taxon>
        <taxon>Ascomycota</taxon>
        <taxon>Pezizomycotina</taxon>
        <taxon>Sordariomycetes</taxon>
        <taxon>Hypocreomycetidae</taxon>
        <taxon>Glomerellales</taxon>
        <taxon>Glomerellaceae</taxon>
        <taxon>Colletotrichum</taxon>
        <taxon>Colletotrichum graminicola species complex</taxon>
    </lineage>
</organism>
<dbReference type="AlphaFoldDB" id="A0AAD8V1E3"/>
<reference evidence="1" key="1">
    <citation type="submission" date="2021-06" db="EMBL/GenBank/DDBJ databases">
        <title>Comparative genomics, transcriptomics and evolutionary studies reveal genomic signatures of adaptation to plant cell wall in hemibiotrophic fungi.</title>
        <authorList>
            <consortium name="DOE Joint Genome Institute"/>
            <person name="Baroncelli R."/>
            <person name="Diaz J.F."/>
            <person name="Benocci T."/>
            <person name="Peng M."/>
            <person name="Battaglia E."/>
            <person name="Haridas S."/>
            <person name="Andreopoulos W."/>
            <person name="Labutti K."/>
            <person name="Pangilinan J."/>
            <person name="Floch G.L."/>
            <person name="Makela M.R."/>
            <person name="Henrissat B."/>
            <person name="Grigoriev I.V."/>
            <person name="Crouch J.A."/>
            <person name="De Vries R.P."/>
            <person name="Sukno S.A."/>
            <person name="Thon M.R."/>
        </authorList>
    </citation>
    <scope>NUCLEOTIDE SEQUENCE</scope>
    <source>
        <strain evidence="1">CBS 125086</strain>
    </source>
</reference>
<proteinExistence type="predicted"/>
<name>A0AAD8V1E3_9PEZI</name>
<protein>
    <submittedName>
        <fullName evidence="1">Uncharacterized protein</fullName>
    </submittedName>
</protein>
<accession>A0AAD8V1E3</accession>
<dbReference type="GeneID" id="85437067"/>